<dbReference type="GO" id="GO:0032267">
    <property type="term" value="F:tRNA(Ile)-lysidine synthase activity"/>
    <property type="evidence" value="ECO:0007669"/>
    <property type="project" value="UniProtKB-EC"/>
</dbReference>
<dbReference type="OrthoDB" id="434144at2759"/>
<reference evidence="8 9" key="2">
    <citation type="submission" date="2015-05" db="EMBL/GenBank/DDBJ databases">
        <authorList>
            <person name="Morales-Cruz A."/>
            <person name="Amrine K.C."/>
            <person name="Cantu D."/>
        </authorList>
    </citation>
    <scope>NUCLEOTIDE SEQUENCE [LARGE SCALE GENOMIC DNA]</scope>
    <source>
        <strain evidence="8">UCRPC4</strain>
    </source>
</reference>
<organism evidence="8 9">
    <name type="scientific">Phaeomoniella chlamydospora</name>
    <name type="common">Phaeoacremonium chlamydosporum</name>
    <dbReference type="NCBI Taxonomy" id="158046"/>
    <lineage>
        <taxon>Eukaryota</taxon>
        <taxon>Fungi</taxon>
        <taxon>Dikarya</taxon>
        <taxon>Ascomycota</taxon>
        <taxon>Pezizomycotina</taxon>
        <taxon>Eurotiomycetes</taxon>
        <taxon>Chaetothyriomycetidae</taxon>
        <taxon>Phaeomoniellales</taxon>
        <taxon>Phaeomoniellaceae</taxon>
        <taxon>Phaeomoniella</taxon>
    </lineage>
</organism>
<comment type="catalytic activity">
    <reaction evidence="6">
        <text>cytidine(34) in tRNA(Ile2) + L-lysine + ATP = lysidine(34) in tRNA(Ile2) + AMP + diphosphate + H(+)</text>
        <dbReference type="Rhea" id="RHEA:43744"/>
        <dbReference type="Rhea" id="RHEA-COMP:10625"/>
        <dbReference type="Rhea" id="RHEA-COMP:10670"/>
        <dbReference type="ChEBI" id="CHEBI:15378"/>
        <dbReference type="ChEBI" id="CHEBI:30616"/>
        <dbReference type="ChEBI" id="CHEBI:32551"/>
        <dbReference type="ChEBI" id="CHEBI:33019"/>
        <dbReference type="ChEBI" id="CHEBI:82748"/>
        <dbReference type="ChEBI" id="CHEBI:83665"/>
        <dbReference type="ChEBI" id="CHEBI:456215"/>
        <dbReference type="EC" id="6.3.4.19"/>
    </reaction>
</comment>
<dbReference type="SUPFAM" id="SSF52402">
    <property type="entry name" value="Adenine nucleotide alpha hydrolases-like"/>
    <property type="match status" value="1"/>
</dbReference>
<evidence type="ECO:0000313" key="9">
    <source>
        <dbReference type="Proteomes" id="UP000053317"/>
    </source>
</evidence>
<name>A0A0G2F085_PHACM</name>
<comment type="caution">
    <text evidence="8">The sequence shown here is derived from an EMBL/GenBank/DDBJ whole genome shotgun (WGS) entry which is preliminary data.</text>
</comment>
<evidence type="ECO:0000256" key="3">
    <source>
        <dbReference type="ARBA" id="ARBA00022694"/>
    </source>
</evidence>
<dbReference type="InterPro" id="IPR014729">
    <property type="entry name" value="Rossmann-like_a/b/a_fold"/>
</dbReference>
<proteinExistence type="predicted"/>
<dbReference type="EC" id="6.3.4.19" evidence="1"/>
<dbReference type="InterPro" id="IPR012795">
    <property type="entry name" value="tRNA_Ile_lys_synt_N"/>
</dbReference>
<evidence type="ECO:0000256" key="6">
    <source>
        <dbReference type="ARBA" id="ARBA00048539"/>
    </source>
</evidence>
<dbReference type="GO" id="GO:0008033">
    <property type="term" value="P:tRNA processing"/>
    <property type="evidence" value="ECO:0007669"/>
    <property type="project" value="UniProtKB-KW"/>
</dbReference>
<keyword evidence="3" id="KW-0819">tRNA processing</keyword>
<dbReference type="PANTHER" id="PTHR43033:SF1">
    <property type="entry name" value="TRNA(ILE)-LYSIDINE SYNTHASE-RELATED"/>
    <property type="match status" value="1"/>
</dbReference>
<evidence type="ECO:0000256" key="1">
    <source>
        <dbReference type="ARBA" id="ARBA00013267"/>
    </source>
</evidence>
<keyword evidence="2" id="KW-0436">Ligase</keyword>
<keyword evidence="5" id="KW-0067">ATP-binding</keyword>
<evidence type="ECO:0000259" key="7">
    <source>
        <dbReference type="Pfam" id="PF01171"/>
    </source>
</evidence>
<accession>A0A0G2F085</accession>
<dbReference type="PANTHER" id="PTHR43033">
    <property type="entry name" value="TRNA(ILE)-LYSIDINE SYNTHASE-RELATED"/>
    <property type="match status" value="1"/>
</dbReference>
<reference evidence="8 9" key="1">
    <citation type="submission" date="2015-05" db="EMBL/GenBank/DDBJ databases">
        <title>Distinctive expansion of gene families associated with plant cell wall degradation and secondary metabolism in the genomes of grapevine trunk pathogens.</title>
        <authorList>
            <person name="Lawrence D.P."/>
            <person name="Travadon R."/>
            <person name="Rolshausen P.E."/>
            <person name="Baumgartner K."/>
        </authorList>
    </citation>
    <scope>NUCLEOTIDE SEQUENCE [LARGE SCALE GENOMIC DNA]</scope>
    <source>
        <strain evidence="8">UCRPC4</strain>
    </source>
</reference>
<dbReference type="AlphaFoldDB" id="A0A0G2F085"/>
<protein>
    <recommendedName>
        <fullName evidence="1">tRNA(Ile)-lysidine synthetase</fullName>
        <ecNumber evidence="1">6.3.4.19</ecNumber>
    </recommendedName>
</protein>
<keyword evidence="9" id="KW-1185">Reference proteome</keyword>
<sequence length="502" mass="57069">MNISSEVLTMYSQDREASVKGSGFETTARAKRYRLLAEASMRKDIPYLFLAHHANDHAETVIMRLADKLGSITGLKGIAPVRPIPHCEDIYGTDPRSQPLPLPGFFKHSLAEKGQYTNAKNEVSEYYDRTRIVQAQESHCEDDGILLLRPLYQHSKDRLIATCKDNNVPYVVDPTNVDPTYTRRNACRHLITTYNLPRALQFSSILNLSKKATDFDQSVSRLSDRILERMDLRFRIPIGALVVRFPPTRELNEMFTDSTFRLSRNAEIAVLTRVLHRLIEVVQPLRANFDIPDPVSLTSFLFNEKASETSYNKNPCAFGAVSIGLVNIRPLEGREAKKFSDGTSETLYFICRRPLNRAHGERKNFEIVNLKDGPHDSKPSKWVLWDGRFWIRLLKATQHSNWAIRALQAPDVSSIRNRFRAVHNHKNGGDEFEQLLVDNCPGKLRYTLPAIVDELDRVRIIPTLGVTVPTGPTQDSPDYEIRYKAVDPFILRCAGHGNTVSE</sequence>
<keyword evidence="4" id="KW-0547">Nucleotide-binding</keyword>
<gene>
    <name evidence="8" type="ORF">UCRPC4_g00945</name>
</gene>
<evidence type="ECO:0000256" key="4">
    <source>
        <dbReference type="ARBA" id="ARBA00022741"/>
    </source>
</evidence>
<evidence type="ECO:0000313" key="8">
    <source>
        <dbReference type="EMBL" id="KKY27711.1"/>
    </source>
</evidence>
<evidence type="ECO:0000256" key="5">
    <source>
        <dbReference type="ARBA" id="ARBA00022840"/>
    </source>
</evidence>
<feature type="domain" description="tRNA(Ile)-lysidine/2-thiocytidine synthase N-terminal" evidence="7">
    <location>
        <begin position="16"/>
        <end position="189"/>
    </location>
</feature>
<dbReference type="Proteomes" id="UP000053317">
    <property type="component" value="Unassembled WGS sequence"/>
</dbReference>
<dbReference type="CDD" id="cd01992">
    <property type="entry name" value="TilS_N"/>
    <property type="match status" value="1"/>
</dbReference>
<dbReference type="EMBL" id="LCWF01000022">
    <property type="protein sequence ID" value="KKY27711.1"/>
    <property type="molecule type" value="Genomic_DNA"/>
</dbReference>
<dbReference type="InterPro" id="IPR011063">
    <property type="entry name" value="TilS/TtcA_N"/>
</dbReference>
<dbReference type="GO" id="GO:0005524">
    <property type="term" value="F:ATP binding"/>
    <property type="evidence" value="ECO:0007669"/>
    <property type="project" value="UniProtKB-KW"/>
</dbReference>
<dbReference type="Pfam" id="PF01171">
    <property type="entry name" value="ATP_bind_3"/>
    <property type="match status" value="1"/>
</dbReference>
<dbReference type="InterPro" id="IPR012094">
    <property type="entry name" value="tRNA_Ile_lys_synt"/>
</dbReference>
<dbReference type="Gene3D" id="3.40.50.620">
    <property type="entry name" value="HUPs"/>
    <property type="match status" value="1"/>
</dbReference>
<evidence type="ECO:0000256" key="2">
    <source>
        <dbReference type="ARBA" id="ARBA00022598"/>
    </source>
</evidence>